<keyword evidence="4" id="KW-1185">Reference proteome</keyword>
<feature type="domain" description="Glycosyl transferase family 25" evidence="2">
    <location>
        <begin position="211"/>
        <end position="404"/>
    </location>
</feature>
<dbReference type="CDD" id="cd06532">
    <property type="entry name" value="Glyco_transf_25"/>
    <property type="match status" value="1"/>
</dbReference>
<reference evidence="3" key="1">
    <citation type="submission" date="2023-01" db="EMBL/GenBank/DDBJ databases">
        <title>Metagenome sequencing of chrysophaentin producing Chrysophaeum taylorii.</title>
        <authorList>
            <person name="Davison J."/>
            <person name="Bewley C."/>
        </authorList>
    </citation>
    <scope>NUCLEOTIDE SEQUENCE</scope>
    <source>
        <strain evidence="3">NIES-1699</strain>
    </source>
</reference>
<keyword evidence="1" id="KW-0732">Signal</keyword>
<dbReference type="AlphaFoldDB" id="A0AAD7UKE9"/>
<evidence type="ECO:0000313" key="4">
    <source>
        <dbReference type="Proteomes" id="UP001230188"/>
    </source>
</evidence>
<accession>A0AAD7UKE9</accession>
<organism evidence="3 4">
    <name type="scientific">Chrysophaeum taylorii</name>
    <dbReference type="NCBI Taxonomy" id="2483200"/>
    <lineage>
        <taxon>Eukaryota</taxon>
        <taxon>Sar</taxon>
        <taxon>Stramenopiles</taxon>
        <taxon>Ochrophyta</taxon>
        <taxon>Pelagophyceae</taxon>
        <taxon>Pelagomonadales</taxon>
        <taxon>Pelagomonadaceae</taxon>
        <taxon>Chrysophaeum</taxon>
    </lineage>
</organism>
<sequence length="469" mass="52023">MRRLHNNLSLVLALAQANTIDIRVPSKPSFHLPVVFEGVAHLVPLFADLGPELSFRSFVTSLGIRALPTSKDELRGIRESSESVVLEALRQAENSSEDAARVVIPVLLRDAAVKVVWHDKTAAEEVVAEFVATRLANINATLQQHIGRVVESQLRIRDEQRRQQWEAFASASAPAFSLATYEAPGRARRRHPPSASAMVMQTMLANDQLAVIVVNLWRSHSRRLFLRHQLANQPCRVRWLSAVDGVYVPQRVILRTVADDVVLSQGELGSYLSHLTAWRDIVEAGLPAAVILEDDCHVHPNMSRIVRQALEELFVAGEDGSVEWDILALDMGLQGHYSVGAEELREFGANRACHEAASAAEVPVLKLDYACAHVSIGGYVASWRGARRLVDAALPMRMPVDIFMLEEVKHGRIDAYAVLPASAHVEAYGTSDSVRRYFRVREGQILVTYDENVRDSLTCHNLPCQLKIG</sequence>
<protein>
    <recommendedName>
        <fullName evidence="2">Glycosyl transferase family 25 domain-containing protein</fullName>
    </recommendedName>
</protein>
<dbReference type="Proteomes" id="UP001230188">
    <property type="component" value="Unassembled WGS sequence"/>
</dbReference>
<feature type="chain" id="PRO_5042289729" description="Glycosyl transferase family 25 domain-containing protein" evidence="1">
    <location>
        <begin position="20"/>
        <end position="469"/>
    </location>
</feature>
<proteinExistence type="predicted"/>
<evidence type="ECO:0000256" key="1">
    <source>
        <dbReference type="SAM" id="SignalP"/>
    </source>
</evidence>
<dbReference type="InterPro" id="IPR002654">
    <property type="entry name" value="Glyco_trans_25"/>
</dbReference>
<feature type="signal peptide" evidence="1">
    <location>
        <begin position="1"/>
        <end position="19"/>
    </location>
</feature>
<name>A0AAD7UKE9_9STRA</name>
<comment type="caution">
    <text evidence="3">The sequence shown here is derived from an EMBL/GenBank/DDBJ whole genome shotgun (WGS) entry which is preliminary data.</text>
</comment>
<gene>
    <name evidence="3" type="ORF">CTAYLR_008739</name>
</gene>
<dbReference type="EMBL" id="JAQMWT010000115">
    <property type="protein sequence ID" value="KAJ8610177.1"/>
    <property type="molecule type" value="Genomic_DNA"/>
</dbReference>
<evidence type="ECO:0000313" key="3">
    <source>
        <dbReference type="EMBL" id="KAJ8610177.1"/>
    </source>
</evidence>
<evidence type="ECO:0000259" key="2">
    <source>
        <dbReference type="Pfam" id="PF01755"/>
    </source>
</evidence>
<dbReference type="Pfam" id="PF01755">
    <property type="entry name" value="Glyco_transf_25"/>
    <property type="match status" value="1"/>
</dbReference>